<accession>A0A066XS14</accession>
<name>A0A066XS14_COLSU</name>
<evidence type="ECO:0000313" key="2">
    <source>
        <dbReference type="EMBL" id="KDN70504.1"/>
    </source>
</evidence>
<dbReference type="STRING" id="1173701.A0A066XS14"/>
<dbReference type="Proteomes" id="UP000027238">
    <property type="component" value="Unassembled WGS sequence"/>
</dbReference>
<dbReference type="AlphaFoldDB" id="A0A066XS14"/>
<comment type="caution">
    <text evidence="2">The sequence shown here is derived from an EMBL/GenBank/DDBJ whole genome shotgun (WGS) entry which is preliminary data.</text>
</comment>
<evidence type="ECO:0000313" key="3">
    <source>
        <dbReference type="Proteomes" id="UP000027238"/>
    </source>
</evidence>
<keyword evidence="3" id="KW-1185">Reference proteome</keyword>
<dbReference type="eggNOG" id="ENOG502SN70">
    <property type="taxonomic scope" value="Eukaryota"/>
</dbReference>
<dbReference type="OrthoDB" id="4847180at2759"/>
<feature type="region of interest" description="Disordered" evidence="1">
    <location>
        <begin position="1"/>
        <end position="41"/>
    </location>
</feature>
<reference evidence="3" key="1">
    <citation type="journal article" date="2014" name="Genome Announc.">
        <title>Draft genome sequence of Colletotrichum sublineola, a destructive pathogen of cultivated sorghum.</title>
        <authorList>
            <person name="Baroncelli R."/>
            <person name="Sanz-Martin J.M."/>
            <person name="Rech G.E."/>
            <person name="Sukno S.A."/>
            <person name="Thon M.R."/>
        </authorList>
    </citation>
    <scope>NUCLEOTIDE SEQUENCE [LARGE SCALE GENOMIC DNA]</scope>
    <source>
        <strain evidence="3">TX430BB</strain>
    </source>
</reference>
<gene>
    <name evidence="2" type="ORF">CSUB01_07949</name>
</gene>
<sequence length="275" mass="30535">MASPTLSRDSFAEGTGPKLESRTPPEGNAFPLTPPASSKATSEFNVDEWIQTLEGYRYPSTSCPSTTWIRVPSTHYLLAMRELERRSSLSQVIEDKVRLDYDPETELITIRMPAPVHDVFSTSVANDIYKQLQDIAALPGKDAAFAGQIINGGSSRILLEKTGEGPTAFPIQRHPDAQFQHRKAAFPGVVLEVSYSQDGKNLKKLAWDYIQHSNGDIKAVIGLDINHDAKKPSTVSLWRPEYTRDKGEDIDTLGVRTEIAAQAFRSPNLDVRRIN</sequence>
<dbReference type="EMBL" id="JMSE01000338">
    <property type="protein sequence ID" value="KDN70504.1"/>
    <property type="molecule type" value="Genomic_DNA"/>
</dbReference>
<proteinExistence type="predicted"/>
<organism evidence="2 3">
    <name type="scientific">Colletotrichum sublineola</name>
    <name type="common">Sorghum anthracnose fungus</name>
    <dbReference type="NCBI Taxonomy" id="1173701"/>
    <lineage>
        <taxon>Eukaryota</taxon>
        <taxon>Fungi</taxon>
        <taxon>Dikarya</taxon>
        <taxon>Ascomycota</taxon>
        <taxon>Pezizomycotina</taxon>
        <taxon>Sordariomycetes</taxon>
        <taxon>Hypocreomycetidae</taxon>
        <taxon>Glomerellales</taxon>
        <taxon>Glomerellaceae</taxon>
        <taxon>Colletotrichum</taxon>
        <taxon>Colletotrichum graminicola species complex</taxon>
    </lineage>
</organism>
<dbReference type="HOGENOM" id="CLU_044860_2_2_1"/>
<protein>
    <submittedName>
        <fullName evidence="2">Uncharacterized protein</fullName>
    </submittedName>
</protein>
<evidence type="ECO:0000256" key="1">
    <source>
        <dbReference type="SAM" id="MobiDB-lite"/>
    </source>
</evidence>